<evidence type="ECO:0000313" key="1">
    <source>
        <dbReference type="EMBL" id="MFD2864307.1"/>
    </source>
</evidence>
<dbReference type="GO" id="GO:0032259">
    <property type="term" value="P:methylation"/>
    <property type="evidence" value="ECO:0007669"/>
    <property type="project" value="UniProtKB-KW"/>
</dbReference>
<dbReference type="Pfam" id="PF13489">
    <property type="entry name" value="Methyltransf_23"/>
    <property type="match status" value="1"/>
</dbReference>
<dbReference type="InterPro" id="IPR029063">
    <property type="entry name" value="SAM-dependent_MTases_sf"/>
</dbReference>
<comment type="caution">
    <text evidence="1">The sequence shown here is derived from an EMBL/GenBank/DDBJ whole genome shotgun (WGS) entry which is preliminary data.</text>
</comment>
<accession>A0ABW5XMB6</accession>
<keyword evidence="1" id="KW-0489">Methyltransferase</keyword>
<dbReference type="SUPFAM" id="SSF53335">
    <property type="entry name" value="S-adenosyl-L-methionine-dependent methyltransferases"/>
    <property type="match status" value="1"/>
</dbReference>
<dbReference type="RefSeq" id="WP_377124702.1">
    <property type="nucleotide sequence ID" value="NZ_JBHUHN010000001.1"/>
</dbReference>
<dbReference type="EMBL" id="JBHUON010000005">
    <property type="protein sequence ID" value="MFD2864307.1"/>
    <property type="molecule type" value="Genomic_DNA"/>
</dbReference>
<dbReference type="Proteomes" id="UP001597601">
    <property type="component" value="Unassembled WGS sequence"/>
</dbReference>
<dbReference type="EC" id="2.1.1.64" evidence="1"/>
<dbReference type="Gene3D" id="3.40.50.150">
    <property type="entry name" value="Vaccinia Virus protein VP39"/>
    <property type="match status" value="1"/>
</dbReference>
<keyword evidence="2" id="KW-1185">Reference proteome</keyword>
<dbReference type="PANTHER" id="PTHR43861:SF6">
    <property type="entry name" value="METHYLTRANSFERASE TYPE 11"/>
    <property type="match status" value="1"/>
</dbReference>
<reference evidence="2" key="1">
    <citation type="journal article" date="2019" name="Int. J. Syst. Evol. Microbiol.">
        <title>The Global Catalogue of Microorganisms (GCM) 10K type strain sequencing project: providing services to taxonomists for standard genome sequencing and annotation.</title>
        <authorList>
            <consortium name="The Broad Institute Genomics Platform"/>
            <consortium name="The Broad Institute Genome Sequencing Center for Infectious Disease"/>
            <person name="Wu L."/>
            <person name="Ma J."/>
        </authorList>
    </citation>
    <scope>NUCLEOTIDE SEQUENCE [LARGE SCALE GENOMIC DNA]</scope>
    <source>
        <strain evidence="2">KCTC 52232</strain>
    </source>
</reference>
<sequence>MSDYKDYGFRESGPAHTFQYLQQPLLDMLGGNTNRRILDLGCGNGYLVNFLISQGYDAYGTDASEMGIEIARQSHPDRFYVQDLSTDKLPLELQNKQFDTILSTEVIEHLYDPAGFIEFCKASLIPGGELIISTPYHGYFKNLLLSILGKWDTHMDPSWYGGHIKMWSKNTLSKALTTAGFNVTHFTGCGRFPYFYKSMIIKAKLAPAK</sequence>
<keyword evidence="1" id="KW-0808">Transferase</keyword>
<dbReference type="GO" id="GO:0102208">
    <property type="term" value="F:2-polyprenyl-6-hydroxyphenol methylase activity"/>
    <property type="evidence" value="ECO:0007669"/>
    <property type="project" value="UniProtKB-EC"/>
</dbReference>
<dbReference type="PANTHER" id="PTHR43861">
    <property type="entry name" value="TRANS-ACONITATE 2-METHYLTRANSFERASE-RELATED"/>
    <property type="match status" value="1"/>
</dbReference>
<protein>
    <submittedName>
        <fullName evidence="1">Class I SAM-dependent methyltransferase</fullName>
        <ecNumber evidence="1">2.1.1.222</ecNumber>
        <ecNumber evidence="1">2.1.1.64</ecNumber>
    </submittedName>
</protein>
<proteinExistence type="predicted"/>
<dbReference type="EC" id="2.1.1.222" evidence="1"/>
<gene>
    <name evidence="1" type="ORF">ACFSYC_06355</name>
</gene>
<dbReference type="CDD" id="cd02440">
    <property type="entry name" value="AdoMet_MTases"/>
    <property type="match status" value="1"/>
</dbReference>
<evidence type="ECO:0000313" key="2">
    <source>
        <dbReference type="Proteomes" id="UP001597601"/>
    </source>
</evidence>
<organism evidence="1 2">
    <name type="scientific">Mucilaginibacter antarcticus</name>
    <dbReference type="NCBI Taxonomy" id="1855725"/>
    <lineage>
        <taxon>Bacteria</taxon>
        <taxon>Pseudomonadati</taxon>
        <taxon>Bacteroidota</taxon>
        <taxon>Sphingobacteriia</taxon>
        <taxon>Sphingobacteriales</taxon>
        <taxon>Sphingobacteriaceae</taxon>
        <taxon>Mucilaginibacter</taxon>
    </lineage>
</organism>
<dbReference type="GO" id="GO:0061542">
    <property type="term" value="F:3-demethylubiquinol 3-O-methyltransferase activity"/>
    <property type="evidence" value="ECO:0007669"/>
    <property type="project" value="UniProtKB-EC"/>
</dbReference>
<name>A0ABW5XMB6_9SPHI</name>